<dbReference type="Proteomes" id="UP000611640">
    <property type="component" value="Chromosome"/>
</dbReference>
<dbReference type="KEGG" id="atl:Athai_13690"/>
<dbReference type="EMBL" id="AP023355">
    <property type="protein sequence ID" value="BCJ33866.1"/>
    <property type="molecule type" value="Genomic_DNA"/>
</dbReference>
<accession>A0A7R7DLP0</accession>
<dbReference type="RefSeq" id="WP_203960689.1">
    <property type="nucleotide sequence ID" value="NZ_AP023355.1"/>
</dbReference>
<evidence type="ECO:0008006" key="3">
    <source>
        <dbReference type="Google" id="ProtNLM"/>
    </source>
</evidence>
<name>A0A7R7DLP0_9ACTN</name>
<gene>
    <name evidence="1" type="ORF">Athai_13690</name>
</gene>
<dbReference type="AlphaFoldDB" id="A0A7R7DLP0"/>
<protein>
    <recommendedName>
        <fullName evidence="3">Class I SAM-dependent methyltransferase</fullName>
    </recommendedName>
</protein>
<evidence type="ECO:0000313" key="1">
    <source>
        <dbReference type="EMBL" id="BCJ33866.1"/>
    </source>
</evidence>
<dbReference type="CDD" id="cd02440">
    <property type="entry name" value="AdoMet_MTases"/>
    <property type="match status" value="1"/>
</dbReference>
<dbReference type="InterPro" id="IPR029063">
    <property type="entry name" value="SAM-dependent_MTases_sf"/>
</dbReference>
<dbReference type="Pfam" id="PF13578">
    <property type="entry name" value="Methyltransf_24"/>
    <property type="match status" value="1"/>
</dbReference>
<keyword evidence="2" id="KW-1185">Reference proteome</keyword>
<evidence type="ECO:0000313" key="2">
    <source>
        <dbReference type="Proteomes" id="UP000611640"/>
    </source>
</evidence>
<reference evidence="1 2" key="1">
    <citation type="submission" date="2020-08" db="EMBL/GenBank/DDBJ databases">
        <title>Whole genome shotgun sequence of Actinocatenispora thailandica NBRC 105041.</title>
        <authorList>
            <person name="Komaki H."/>
            <person name="Tamura T."/>
        </authorList>
    </citation>
    <scope>NUCLEOTIDE SEQUENCE [LARGE SCALE GENOMIC DNA]</scope>
    <source>
        <strain evidence="1 2">NBRC 105041</strain>
    </source>
</reference>
<sequence>MTPTDDADFADEQRRVHAIRSRVMVLSPSFHARYLDWFLRLGAQDIGDEDVPEVLGASVAELSRLDIEHRCGRISAPSLAIARQQVRDLVEGLLRQEAVSQENKRQLRQYIVESFPLRLLDGDGRFSHDWFYYHEPVWRKHFGHLAGVAGLRILEVGCFEGRSTCWLLRELLTGEGSSVVCVDPFIAYDGQEGNFDYNMRATGQAHRVVKLRGPSQQVLQFLDPQTFDLIYVDGSHAGLDVVQDAALAWKLLKPGGFVVFDDYEDALFPGSFGFPVKPAVDAFLAMIYGRYDVLFRDWQLAVRKRG</sequence>
<dbReference type="SUPFAM" id="SSF53335">
    <property type="entry name" value="S-adenosyl-L-methionine-dependent methyltransferases"/>
    <property type="match status" value="1"/>
</dbReference>
<proteinExistence type="predicted"/>
<organism evidence="1 2">
    <name type="scientific">Actinocatenispora thailandica</name>
    <dbReference type="NCBI Taxonomy" id="227318"/>
    <lineage>
        <taxon>Bacteria</taxon>
        <taxon>Bacillati</taxon>
        <taxon>Actinomycetota</taxon>
        <taxon>Actinomycetes</taxon>
        <taxon>Micromonosporales</taxon>
        <taxon>Micromonosporaceae</taxon>
        <taxon>Actinocatenispora</taxon>
    </lineage>
</organism>
<dbReference type="Gene3D" id="3.40.50.150">
    <property type="entry name" value="Vaccinia Virus protein VP39"/>
    <property type="match status" value="1"/>
</dbReference>